<dbReference type="OrthoDB" id="540503at2759"/>
<name>K8EBS0_9CHLO</name>
<accession>K8EBS0</accession>
<dbReference type="GO" id="GO:0052325">
    <property type="term" value="P:cell wall pectin biosynthetic process"/>
    <property type="evidence" value="ECO:0007669"/>
    <property type="project" value="TreeGrafter"/>
</dbReference>
<dbReference type="PANTHER" id="PTHR46936:SF1">
    <property type="entry name" value="ARABINOSYLTRANSFERASE XEG113"/>
    <property type="match status" value="1"/>
</dbReference>
<feature type="compositionally biased region" description="Pro residues" evidence="1">
    <location>
        <begin position="85"/>
        <end position="118"/>
    </location>
</feature>
<evidence type="ECO:0000313" key="3">
    <source>
        <dbReference type="EMBL" id="CCO15382.1"/>
    </source>
</evidence>
<dbReference type="Pfam" id="PF03407">
    <property type="entry name" value="Nucleotid_trans"/>
    <property type="match status" value="1"/>
</dbReference>
<evidence type="ECO:0000313" key="4">
    <source>
        <dbReference type="Proteomes" id="UP000198341"/>
    </source>
</evidence>
<proteinExistence type="predicted"/>
<feature type="compositionally biased region" description="Basic and acidic residues" evidence="1">
    <location>
        <begin position="37"/>
        <end position="47"/>
    </location>
</feature>
<evidence type="ECO:0000259" key="2">
    <source>
        <dbReference type="Pfam" id="PF03407"/>
    </source>
</evidence>
<evidence type="ECO:0000256" key="1">
    <source>
        <dbReference type="SAM" id="MobiDB-lite"/>
    </source>
</evidence>
<dbReference type="Proteomes" id="UP000198341">
    <property type="component" value="Chromosome 3"/>
</dbReference>
<dbReference type="EMBL" id="FO082276">
    <property type="protein sequence ID" value="CCO15382.1"/>
    <property type="molecule type" value="Genomic_DNA"/>
</dbReference>
<organism evidence="3 4">
    <name type="scientific">Bathycoccus prasinos</name>
    <dbReference type="NCBI Taxonomy" id="41875"/>
    <lineage>
        <taxon>Eukaryota</taxon>
        <taxon>Viridiplantae</taxon>
        <taxon>Chlorophyta</taxon>
        <taxon>Mamiellophyceae</taxon>
        <taxon>Mamiellales</taxon>
        <taxon>Bathycoccaceae</taxon>
        <taxon>Bathycoccus</taxon>
    </lineage>
</organism>
<dbReference type="RefSeq" id="XP_007513945.1">
    <property type="nucleotide sequence ID" value="XM_007513883.1"/>
</dbReference>
<dbReference type="PANTHER" id="PTHR46936">
    <property type="entry name" value="ARABINOSYLTRANSFERASE XEG113"/>
    <property type="match status" value="1"/>
</dbReference>
<dbReference type="GeneID" id="19017026"/>
<gene>
    <name evidence="3" type="ORF">Bathy03g04890</name>
</gene>
<reference evidence="3 4" key="1">
    <citation type="submission" date="2011-10" db="EMBL/GenBank/DDBJ databases">
        <authorList>
            <person name="Genoscope - CEA"/>
        </authorList>
    </citation>
    <scope>NUCLEOTIDE SEQUENCE [LARGE SCALE GENOMIC DNA]</scope>
    <source>
        <strain evidence="3 4">RCC 1105</strain>
    </source>
</reference>
<dbReference type="AlphaFoldDB" id="K8EBS0"/>
<feature type="compositionally biased region" description="Basic and acidic residues" evidence="1">
    <location>
        <begin position="123"/>
        <end position="141"/>
    </location>
</feature>
<feature type="region of interest" description="Disordered" evidence="1">
    <location>
        <begin position="27"/>
        <end position="154"/>
    </location>
</feature>
<dbReference type="InterPro" id="IPR005069">
    <property type="entry name" value="Nucl-diP-sugar_transferase"/>
</dbReference>
<dbReference type="STRING" id="41875.K8EBS0"/>
<sequence length="841" mass="94999">MKDAFVFLVVFTSYAVWRNHRFSHHHQSEAQMQMRQHQHEQHQRDDSSSLSSSSSSSSGGHGEKRLVNENEDREAFESSDEEPVDPSPPIPPEPMMMMMPPPPLPPPLAEKTLSPPPSVERQQQPEEGKEKEERDEYEKKYTILPKPDQSNIPLNAQEVRSDSNHPQWMKDMWAQQTKALTEEAKKELERKIYEGAIPPELSHAKPGDAIFVTFATHSVRDFAKNWVNAARRLKLEPHFVGALDEKMLEDLKSWNVPSMLLTGNSVLANRGVQFITAGSAAFKKMGTVKTKFVQDLLDMNLNPILSDADVAWMRDPRAYFNKGTYGKADILVSTDCIDVPGDKDDSNKCAHVNFNTGILHIRATEESKNFLQAWKTKVATSTIAWMRDQPAFNLLMHEGVRGHALENAIKLKDMADRGKEGFRMVYYAANATVKLGVLPNWLFGNGHSYFVQWHHKQFPEDGEPYAVHTTYQYGDDGQYAWGKRERMRQAGIWTADDREYYEDAHTKYLVVPDVFAQVKHANGPGGAKMKTVGYGNGDYRVAIERHFAEDKVRRETVRNLLALGKLLNRTIILPEPRCYCDKIWNNLNACRAPGAEKFVLPYSCPMDHIYDLPSWFRSGLKFREPGFLADSRVPDSVRNDIIRVNVERRRNSQLVLEGDGAGGEKTTTTNSFDIGEEEGKSSSSSSSSSDVQLPFGFTAAMAEEALKPFSSHAVLEFDYLAEEGVFCGFHGKEENHDFDASVQGALSHYQYYCFTEPWLASNAPRSGRRPNEPYEPQVVKRHCGEMDTSMRASGKVHLGVIEHINKKEEQNLKCTCEFGFGVPTALETVAKGPMCTHESHS</sequence>
<dbReference type="InterPro" id="IPR053250">
    <property type="entry name" value="Glycosyltransferase_77"/>
</dbReference>
<dbReference type="GO" id="GO:0052636">
    <property type="term" value="F:arabinosyltransferase activity"/>
    <property type="evidence" value="ECO:0007669"/>
    <property type="project" value="TreeGrafter"/>
</dbReference>
<dbReference type="eggNOG" id="ENOG502QSJ9">
    <property type="taxonomic scope" value="Eukaryota"/>
</dbReference>
<feature type="compositionally biased region" description="Low complexity" evidence="1">
    <location>
        <begin position="48"/>
        <end position="58"/>
    </location>
</feature>
<dbReference type="GO" id="GO:0005794">
    <property type="term" value="C:Golgi apparatus"/>
    <property type="evidence" value="ECO:0007669"/>
    <property type="project" value="TreeGrafter"/>
</dbReference>
<keyword evidence="4" id="KW-1185">Reference proteome</keyword>
<dbReference type="KEGG" id="bpg:Bathy03g04890"/>
<feature type="compositionally biased region" description="Basic and acidic residues" evidence="1">
    <location>
        <begin position="61"/>
        <end position="76"/>
    </location>
</feature>
<feature type="domain" description="Nucleotide-diphospho-sugar transferase" evidence="2">
    <location>
        <begin position="236"/>
        <end position="484"/>
    </location>
</feature>
<feature type="region of interest" description="Disordered" evidence="1">
    <location>
        <begin position="655"/>
        <end position="690"/>
    </location>
</feature>
<protein>
    <submittedName>
        <fullName evidence="3">Glycosyltransferase family 77 protein</fullName>
    </submittedName>
</protein>